<name>A0A939EGE4_9HYPH</name>
<evidence type="ECO:0000259" key="1">
    <source>
        <dbReference type="Pfam" id="PF00535"/>
    </source>
</evidence>
<dbReference type="RefSeq" id="WP_207142103.1">
    <property type="nucleotide sequence ID" value="NZ_JAEKJZ010000004.1"/>
</dbReference>
<evidence type="ECO:0000313" key="2">
    <source>
        <dbReference type="EMBL" id="MBN9672246.1"/>
    </source>
</evidence>
<sequence>MLEALGNQAEASFDAPQFFQLTPDAFLVVWEPPHAVNAAPRLEETSGQRFASLASVRLARLDGRSRIVWCLALKEKARLDLKMNAGAIGSGAALSVDTGQPVASVDPYALTQNLSQNACAVLVTTMLNTWASMFRLGRSRSFSGFALELLRSVNDSPPVADCVATVGQTRIFETLLNSECTDIASVVLVGDFGIKRLSGDTCNVLHNNGKNRLFLGTAESDRSPDGGFLVLSGPWGLAIRRVQAENSARSLGAWWAVNGRKLPDVRDFLISRFGRESQASRAAVLDLQQAEPLPAKRHGTLSDATPFCAIETALAGASGVLAGGWLRDTGGSYVGLDLLTGTGDAVPLDLHQFDGVLPEAQGGYAIKRFVAFAETGPALQHHLQPRFELKLASGERELLVPPPQPHDPAGVRAKALSVIPPRYATDKVMEACLSRPLAEMQENFMKSVGKTSELGFGDPAGNPTVSLVIPLYKVFEFIKAQLAAFATDPWFCENAEVIYVLDSPEQVTHVEDILGGFHLLYGLPVRLVVMERNGGYALACNAGAAQARGRYLAMLNSDVVPVEAGWLEQLCACLMMDEQVGAVGAKLLYADNAIQHAGLKFIQDEKGRWFNHHYYKGFPRHFPLAGTSREVPGVTGACLILAKDDFDAVGGFSTEYIVGDYEDSDLCLKIRKLNRKIYYLGDAELYHFERVSIKNNDDYTRGVASQYNRWLHQTRWEGDMAALMSAATAREGLLAS</sequence>
<dbReference type="PANTHER" id="PTHR43179">
    <property type="entry name" value="RHAMNOSYLTRANSFERASE WBBL"/>
    <property type="match status" value="1"/>
</dbReference>
<gene>
    <name evidence="2" type="ORF">JF539_17975</name>
</gene>
<comment type="caution">
    <text evidence="2">The sequence shown here is derived from an EMBL/GenBank/DDBJ whole genome shotgun (WGS) entry which is preliminary data.</text>
</comment>
<dbReference type="InterPro" id="IPR001173">
    <property type="entry name" value="Glyco_trans_2-like"/>
</dbReference>
<proteinExistence type="predicted"/>
<dbReference type="InterPro" id="IPR029044">
    <property type="entry name" value="Nucleotide-diphossugar_trans"/>
</dbReference>
<dbReference type="Gene3D" id="3.90.550.10">
    <property type="entry name" value="Spore Coat Polysaccharide Biosynthesis Protein SpsA, Chain A"/>
    <property type="match status" value="1"/>
</dbReference>
<dbReference type="PANTHER" id="PTHR43179:SF7">
    <property type="entry name" value="RHAMNOSYLTRANSFERASE WBBL"/>
    <property type="match status" value="1"/>
</dbReference>
<protein>
    <submittedName>
        <fullName evidence="2">Glycosyltransferase family 2 protein</fullName>
    </submittedName>
</protein>
<dbReference type="EMBL" id="JAEKJZ010000004">
    <property type="protein sequence ID" value="MBN9672246.1"/>
    <property type="molecule type" value="Genomic_DNA"/>
</dbReference>
<dbReference type="Pfam" id="PF00535">
    <property type="entry name" value="Glycos_transf_2"/>
    <property type="match status" value="1"/>
</dbReference>
<organism evidence="2 3">
    <name type="scientific">Roseibium aggregatum</name>
    <dbReference type="NCBI Taxonomy" id="187304"/>
    <lineage>
        <taxon>Bacteria</taxon>
        <taxon>Pseudomonadati</taxon>
        <taxon>Pseudomonadota</taxon>
        <taxon>Alphaproteobacteria</taxon>
        <taxon>Hyphomicrobiales</taxon>
        <taxon>Stappiaceae</taxon>
        <taxon>Roseibium</taxon>
    </lineage>
</organism>
<dbReference type="Proteomes" id="UP000664096">
    <property type="component" value="Unassembled WGS sequence"/>
</dbReference>
<accession>A0A939EGE4</accession>
<dbReference type="SUPFAM" id="SSF53448">
    <property type="entry name" value="Nucleotide-diphospho-sugar transferases"/>
    <property type="match status" value="1"/>
</dbReference>
<evidence type="ECO:0000313" key="3">
    <source>
        <dbReference type="Proteomes" id="UP000664096"/>
    </source>
</evidence>
<reference evidence="2" key="1">
    <citation type="submission" date="2020-12" db="EMBL/GenBank/DDBJ databases">
        <title>Oil enriched cultivation method for isolating marine PHA-producing bacteria.</title>
        <authorList>
            <person name="Zheng W."/>
            <person name="Yu S."/>
            <person name="Huang Y."/>
        </authorList>
    </citation>
    <scope>NUCLEOTIDE SEQUENCE</scope>
    <source>
        <strain evidence="2">SY-2-12</strain>
    </source>
</reference>
<feature type="domain" description="Glycosyltransferase 2-like" evidence="1">
    <location>
        <begin position="466"/>
        <end position="583"/>
    </location>
</feature>
<dbReference type="AlphaFoldDB" id="A0A939EGE4"/>